<organism evidence="1 2">
    <name type="scientific">Pseudoalteromonas caenipelagi</name>
    <dbReference type="NCBI Taxonomy" id="2726988"/>
    <lineage>
        <taxon>Bacteria</taxon>
        <taxon>Pseudomonadati</taxon>
        <taxon>Pseudomonadota</taxon>
        <taxon>Gammaproteobacteria</taxon>
        <taxon>Alteromonadales</taxon>
        <taxon>Pseudoalteromonadaceae</taxon>
        <taxon>Pseudoalteromonas</taxon>
    </lineage>
</organism>
<protein>
    <submittedName>
        <fullName evidence="1">Uncharacterized protein</fullName>
    </submittedName>
</protein>
<comment type="caution">
    <text evidence="1">The sequence shown here is derived from an EMBL/GenBank/DDBJ whole genome shotgun (WGS) entry which is preliminary data.</text>
</comment>
<sequence>MNILSKLKRAILNYLSSKASYFDGNHYSIEPDEFRPIQATRAICIVARNKCIESTKSYTSISKKELYAIIDLEKKASENFVSYRVIESRDNESFEVHKTEFDITEEQATSSWVLIPESFLIGQCFKGKLVSIDTLKGKLYVYMLGTLHCLYHAGLIRSIETFKHSIGLPDNIQEIQLETSQYAAFLRSGIYIEELQKNHQAVCLNVKSKFSLATLHALYIAPLLTFSTALLVTVAFQYHALSQNEGQINSSSDEVNEVLRLSNKVKSINKDIELVNEQIANAQLVSEHWDILNLLIEKQVKFNFIRYERGRMVIDGEVKDSTALLRGVNDSPLVESAEYSGAINKSQELDKFNMNISLTGQDAR</sequence>
<dbReference type="EMBL" id="JABBPG010000006">
    <property type="protein sequence ID" value="NOU51808.1"/>
    <property type="molecule type" value="Genomic_DNA"/>
</dbReference>
<proteinExistence type="predicted"/>
<evidence type="ECO:0000313" key="2">
    <source>
        <dbReference type="Proteomes" id="UP000586305"/>
    </source>
</evidence>
<evidence type="ECO:0000313" key="1">
    <source>
        <dbReference type="EMBL" id="NOU51808.1"/>
    </source>
</evidence>
<accession>A0A849VGG2</accession>
<keyword evidence="2" id="KW-1185">Reference proteome</keyword>
<dbReference type="Proteomes" id="UP000586305">
    <property type="component" value="Unassembled WGS sequence"/>
</dbReference>
<reference evidence="1 2" key="1">
    <citation type="submission" date="2020-04" db="EMBL/GenBank/DDBJ databases">
        <title>Pseudoalteromonas caenipelagi sp. nov., isolated from a tidal flat.</title>
        <authorList>
            <person name="Park S."/>
            <person name="Yoon J.-H."/>
        </authorList>
    </citation>
    <scope>NUCLEOTIDE SEQUENCE [LARGE SCALE GENOMIC DNA]</scope>
    <source>
        <strain evidence="1 2">JBTF-M23</strain>
    </source>
</reference>
<dbReference type="RefSeq" id="WP_171626864.1">
    <property type="nucleotide sequence ID" value="NZ_JABBPG010000006.1"/>
</dbReference>
<name>A0A849VGG2_9GAMM</name>
<gene>
    <name evidence="1" type="ORF">HG263_14820</name>
</gene>
<dbReference type="AlphaFoldDB" id="A0A849VGG2"/>